<feature type="region of interest" description="Disordered" evidence="1">
    <location>
        <begin position="1192"/>
        <end position="1239"/>
    </location>
</feature>
<feature type="region of interest" description="Disordered" evidence="1">
    <location>
        <begin position="1291"/>
        <end position="1334"/>
    </location>
</feature>
<feature type="compositionally biased region" description="Polar residues" evidence="1">
    <location>
        <begin position="93"/>
        <end position="109"/>
    </location>
</feature>
<dbReference type="EMBL" id="JAACNO010000267">
    <property type="protein sequence ID" value="KAF4148513.1"/>
    <property type="molecule type" value="Genomic_DNA"/>
</dbReference>
<evidence type="ECO:0000313" key="2">
    <source>
        <dbReference type="EMBL" id="KAF4148513.1"/>
    </source>
</evidence>
<feature type="region of interest" description="Disordered" evidence="1">
    <location>
        <begin position="354"/>
        <end position="397"/>
    </location>
</feature>
<evidence type="ECO:0000256" key="1">
    <source>
        <dbReference type="SAM" id="MobiDB-lite"/>
    </source>
</evidence>
<feature type="region of interest" description="Disordered" evidence="1">
    <location>
        <begin position="666"/>
        <end position="718"/>
    </location>
</feature>
<gene>
    <name evidence="2" type="ORF">GN958_ATG02354</name>
</gene>
<feature type="region of interest" description="Disordered" evidence="1">
    <location>
        <begin position="463"/>
        <end position="506"/>
    </location>
</feature>
<feature type="region of interest" description="Disordered" evidence="1">
    <location>
        <begin position="167"/>
        <end position="211"/>
    </location>
</feature>
<sequence length="1713" mass="173212">MLAPPPETVSPVFDTVTPPPTVSPPAVIVVAPVASTLKTDVDPTLESMNKNPAFVYKQEPASIGRGHIKHCLRQSSECVLQRERGRIGGFGNGSSSVSHREATSGNSESPGCDGCPTSTDLESSGCDGGQAGCVHLEDGSGRGRQLGIDKQEAGAVRVRGVQGEHRVGQGCGRIGQRERGRIGGFGNGSSSVSHRDATSGHSESPGCDGCPTSTDLESSGCDGGQAGCVHLEDGSGRGRQLGIDKQEAGAVRVRGVQGEHRVGQGGGRIGQRERGRIGGFGNGSSSVSHREATSGHSESPGCDGCPTTYNAQASCCDGGQTGCVHLEDGSGRGRQLGIDKQEAGAVRVRGVQGEHRVGQGGGRIGQRERGRVGGFGNGSSSVSHRETTSGHSESPGCDGCPTTYNAQASCCDGCPTSTDLESSGCDGGQAGCVHLEDGSGRGRQLGIDKQEAGAVRVRGVQGEHRVGQGGGRIGQRERGRVGGFGNGSSSVSHRETTSGHSESPGCDGCPTTYNAQASCCDGGQTGCVHLEDGSGRGRQLGIDKQEAGAVRVRGVQGEHRAGQGGGRIGQRERGRIGGFGNGSSSVSHREATSGHSESPGCDGCPTTYNAQASCCDGCPTSTDLESSGCDGGQAGCVHLEDGSGRGRQLGIDKQEAGAVRVRGVQGEHRAGQGGGRIGQRERGRVGGFGNGSSSVSHREATSGHSESPGCDGCPTSTDLESSGCDGGQAGCVHLEDGSGRGRQLGIDKQEAGAVRVRGVQGEHRVGQGGGRIGQRERGRIGGFGNGSSSVSHRETTSGHSESPGCDGCPTSTDLESSGCDGGQAGCVHLEDGSGRGRQLGIDKQEAGAVRVRGVQGEHRVGQGGGRIGQRERGRIGGFGNGSSSVSHREATSGHKAGAVRVRGVQGEHRVGQGGGRIGQRERGRVGGFGNGSSSVSHREATSGHSESPGCDGCPTSTDLESSGCDGGQAGCVHLEDGSGRGRQLGIDKQEAGAVRVRGVQGEHRVGQGGGRIGQRERGRIGGFGNGSSSVSHRDATSGHSESPGCDGCPTSTDFESSGCDGGQAGCVHLEDGSGRGRQLGIDKQEAGAVRVRGVQGEHRVGQDGGRIGQRERGRIGGFGNGSSSVSHRETTSGHSESPGCDGCPTAYNAQASCCDGGQTGCVHLEDGSGRGRQLGIDKQEAGAVRVRGVQGEHRVGQGGGRIGQRERGRIGGFGNGSSSVSHREATSGHSESPGCDGCPTTVTTSTDLESSGCDGGQAGCVHLEDGSGRGRQLGIDKQEAGAVRVRGVQGEHRVGQGGGRIGQRERGRIGGFGNGSSSVSHREATSGHSESPGCDGCPTTYNAQASCCDGCPTSTDLESSGCDGGQAGCVHLEDGSGRGRQLGIDKQEAGAVRVRGVQGEHRAGQGGGRIGQRERGRVGGFGNGSSSVSHREATSGHSESPGCDGCPTSTDLESSGCDGGQTGCVHLEDGSGRGRQLGIDKQEAGAVRVRGVQGEHRVGQDGGRIGQRERGRIGGFGNGSSSVSHREATSGHSESPGCDGCPTSTDLESSGCDGGQAGCVHLEDGSRRGRQLGIDKQEAGAVRVRGVQGEHRAGQGGGRIGQRERGRVGGFGNGSSSVSHRETTSGHSESPGCDGCPTTYNAQASCCDGCPTSTDLESSGCDGGQAGCVHLEDGSGRGRQLGIDKQEAGAVRVCGVQGASTVLGWALWPNWSA</sequence>
<comment type="caution">
    <text evidence="2">The sequence shown here is derived from an EMBL/GenBank/DDBJ whole genome shotgun (WGS) entry which is preliminary data.</text>
</comment>
<feature type="region of interest" description="Disordered" evidence="1">
    <location>
        <begin position="1002"/>
        <end position="1052"/>
    </location>
</feature>
<feature type="region of interest" description="Disordered" evidence="1">
    <location>
        <begin position="1495"/>
        <end position="1545"/>
    </location>
</feature>
<accession>A0A8S9V7H3</accession>
<feature type="region of interest" description="Disordered" evidence="1">
    <location>
        <begin position="1399"/>
        <end position="1451"/>
    </location>
</feature>
<feature type="region of interest" description="Disordered" evidence="1">
    <location>
        <begin position="762"/>
        <end position="814"/>
    </location>
</feature>
<name>A0A8S9V7H3_PHYIN</name>
<proteinExistence type="predicted"/>
<feature type="region of interest" description="Disordered" evidence="1">
    <location>
        <begin position="1588"/>
        <end position="1633"/>
    </location>
</feature>
<feature type="region of interest" description="Disordered" evidence="1">
    <location>
        <begin position="89"/>
        <end position="119"/>
    </location>
</feature>
<feature type="region of interest" description="Disordered" evidence="1">
    <location>
        <begin position="1097"/>
        <end position="1139"/>
    </location>
</feature>
<organism evidence="2 3">
    <name type="scientific">Phytophthora infestans</name>
    <name type="common">Potato late blight agent</name>
    <name type="synonym">Botrytis infestans</name>
    <dbReference type="NCBI Taxonomy" id="4787"/>
    <lineage>
        <taxon>Eukaryota</taxon>
        <taxon>Sar</taxon>
        <taxon>Stramenopiles</taxon>
        <taxon>Oomycota</taxon>
        <taxon>Peronosporomycetes</taxon>
        <taxon>Peronosporales</taxon>
        <taxon>Peronosporaceae</taxon>
        <taxon>Phytophthora</taxon>
    </lineage>
</organism>
<feature type="region of interest" description="Disordered" evidence="1">
    <location>
        <begin position="557"/>
        <end position="601"/>
    </location>
</feature>
<dbReference type="Proteomes" id="UP000704712">
    <property type="component" value="Unassembled WGS sequence"/>
</dbReference>
<feature type="region of interest" description="Disordered" evidence="1">
    <location>
        <begin position="259"/>
        <end position="302"/>
    </location>
</feature>
<reference evidence="2" key="1">
    <citation type="submission" date="2020-03" db="EMBL/GenBank/DDBJ databases">
        <title>Hybrid Assembly of Korean Phytophthora infestans isolates.</title>
        <authorList>
            <person name="Prokchorchik M."/>
            <person name="Lee Y."/>
            <person name="Seo J."/>
            <person name="Cho J.-H."/>
            <person name="Park Y.-E."/>
            <person name="Jang D.-C."/>
            <person name="Im J.-S."/>
            <person name="Choi J.-G."/>
            <person name="Park H.-J."/>
            <person name="Lee G.-B."/>
            <person name="Lee Y.-G."/>
            <person name="Hong S.-Y."/>
            <person name="Cho K."/>
            <person name="Sohn K.H."/>
        </authorList>
    </citation>
    <scope>NUCLEOTIDE SEQUENCE</scope>
    <source>
        <strain evidence="2">KR_2_A2</strain>
    </source>
</reference>
<evidence type="ECO:0000313" key="3">
    <source>
        <dbReference type="Proteomes" id="UP000704712"/>
    </source>
</evidence>
<protein>
    <submittedName>
        <fullName evidence="2">Uncharacterized protein</fullName>
    </submittedName>
</protein>
<feature type="region of interest" description="Disordered" evidence="1">
    <location>
        <begin position="857"/>
        <end position="959"/>
    </location>
</feature>